<dbReference type="GO" id="GO:0032259">
    <property type="term" value="P:methylation"/>
    <property type="evidence" value="ECO:0007669"/>
    <property type="project" value="UniProtKB-KW"/>
</dbReference>
<dbReference type="PROSITE" id="PS01296">
    <property type="entry name" value="RSMI"/>
    <property type="match status" value="1"/>
</dbReference>
<dbReference type="OMA" id="PVVFYES"/>
<dbReference type="InterPro" id="IPR014776">
    <property type="entry name" value="4pyrrole_Mease_sub2"/>
</dbReference>
<dbReference type="InterPro" id="IPR008189">
    <property type="entry name" value="rRNA_ssu_MeTfrase_I"/>
</dbReference>
<dbReference type="NCBIfam" id="TIGR00096">
    <property type="entry name" value="16S rRNA (cytidine(1402)-2'-O)-methyltransferase"/>
    <property type="match status" value="1"/>
</dbReference>
<dbReference type="HAMAP" id="MF_01877">
    <property type="entry name" value="16SrRNA_methyltr_I"/>
    <property type="match status" value="1"/>
</dbReference>
<dbReference type="Pfam" id="PF00590">
    <property type="entry name" value="TP_methylase"/>
    <property type="match status" value="1"/>
</dbReference>
<keyword evidence="5" id="KW-0949">S-adenosyl-L-methionine</keyword>
<feature type="region of interest" description="Disordered" evidence="6">
    <location>
        <begin position="248"/>
        <end position="270"/>
    </location>
</feature>
<evidence type="ECO:0000259" key="8">
    <source>
        <dbReference type="Pfam" id="PF00590"/>
    </source>
</evidence>
<keyword evidence="1" id="KW-0963">Cytoplasm</keyword>
<evidence type="ECO:0000256" key="1">
    <source>
        <dbReference type="ARBA" id="ARBA00022490"/>
    </source>
</evidence>
<dbReference type="SUPFAM" id="SSF53790">
    <property type="entry name" value="Tetrapyrrole methylase"/>
    <property type="match status" value="1"/>
</dbReference>
<evidence type="ECO:0000256" key="2">
    <source>
        <dbReference type="ARBA" id="ARBA00022552"/>
    </source>
</evidence>
<feature type="chain" id="PRO_5035156934" description="Tetrapyrrole methylase domain-containing protein" evidence="7">
    <location>
        <begin position="25"/>
        <end position="394"/>
    </location>
</feature>
<dbReference type="InterPro" id="IPR018063">
    <property type="entry name" value="SAM_MeTrfase_RsmI_CS"/>
</dbReference>
<organism evidence="9 10">
    <name type="scientific">Diacronema lutheri</name>
    <name type="common">Unicellular marine alga</name>
    <name type="synonym">Monochrysis lutheri</name>
    <dbReference type="NCBI Taxonomy" id="2081491"/>
    <lineage>
        <taxon>Eukaryota</taxon>
        <taxon>Haptista</taxon>
        <taxon>Haptophyta</taxon>
        <taxon>Pavlovophyceae</taxon>
        <taxon>Pavlovales</taxon>
        <taxon>Pavlovaceae</taxon>
        <taxon>Diacronema</taxon>
    </lineage>
</organism>
<dbReference type="InterPro" id="IPR000878">
    <property type="entry name" value="4pyrrol_Mease"/>
</dbReference>
<dbReference type="Gene3D" id="3.40.1010.10">
    <property type="entry name" value="Cobalt-precorrin-4 Transmethylase, Domain 1"/>
    <property type="match status" value="1"/>
</dbReference>
<proteinExistence type="inferred from homology"/>
<keyword evidence="10" id="KW-1185">Reference proteome</keyword>
<dbReference type="AlphaFoldDB" id="A0A8J5XH93"/>
<dbReference type="FunFam" id="3.40.1010.10:FF:000007">
    <property type="entry name" value="Ribosomal RNA small subunit methyltransferase I"/>
    <property type="match status" value="1"/>
</dbReference>
<keyword evidence="3" id="KW-0489">Methyltransferase</keyword>
<dbReference type="OrthoDB" id="289942at2759"/>
<dbReference type="PANTHER" id="PTHR46111">
    <property type="entry name" value="RIBOSOMAL RNA SMALL SUBUNIT METHYLTRANSFERASE I"/>
    <property type="match status" value="1"/>
</dbReference>
<dbReference type="EMBL" id="JAGTXO010000003">
    <property type="protein sequence ID" value="KAG8468866.1"/>
    <property type="molecule type" value="Genomic_DNA"/>
</dbReference>
<comment type="caution">
    <text evidence="9">The sequence shown here is derived from an EMBL/GenBank/DDBJ whole genome shotgun (WGS) entry which is preliminary data.</text>
</comment>
<dbReference type="PANTHER" id="PTHR46111:SF1">
    <property type="entry name" value="RIBOSOMAL RNA SMALL SUBUNIT METHYLTRANSFERASE I"/>
    <property type="match status" value="1"/>
</dbReference>
<accession>A0A8J5XH93</accession>
<reference evidence="9" key="1">
    <citation type="submission" date="2021-05" db="EMBL/GenBank/DDBJ databases">
        <title>The genome of the haptophyte Pavlova lutheri (Diacronema luteri, Pavlovales) - a model for lipid biosynthesis in eukaryotic algae.</title>
        <authorList>
            <person name="Hulatt C.J."/>
            <person name="Posewitz M.C."/>
        </authorList>
    </citation>
    <scope>NUCLEOTIDE SEQUENCE</scope>
    <source>
        <strain evidence="9">NIVA-4/92</strain>
    </source>
</reference>
<evidence type="ECO:0000256" key="6">
    <source>
        <dbReference type="SAM" id="MobiDB-lite"/>
    </source>
</evidence>
<keyword evidence="2" id="KW-0698">rRNA processing</keyword>
<evidence type="ECO:0000256" key="7">
    <source>
        <dbReference type="SAM" id="SignalP"/>
    </source>
</evidence>
<name>A0A8J5XH93_DIALT</name>
<evidence type="ECO:0000256" key="3">
    <source>
        <dbReference type="ARBA" id="ARBA00022603"/>
    </source>
</evidence>
<sequence>MAAIARTSAAVWVAVVVGARFASGRGVPGGLGARRASARRVSAPARARARAAAPAGAAGAAGAYGGVRAAARGTVYFVATPIGHLDDITLRALRVLRDADVIAAEDTRRTGVLLAHHGISAKKLVSHHEHNAHASVPELVRRARDEGEAIALVSDAGTPGISDPGARLAAACVEAGVPVVPLPGACAAVAALSVAGALGEWVFFGFVPATGAERRRALARVAAEPRACVLYEAPHRLLSTLSGLAARGDGGDGGDGESGGGGGGGGDGAARGARAGARGVLCARELTKLHEELFRGTLDGALAHYADGGAGVLRGEFTLVLLPDAALAARGEADADEARDRLAGALLAEHAAAGARLSAAVRDVCERTGAPKREVYARALALWGKSPPAAHEGA</sequence>
<evidence type="ECO:0000313" key="9">
    <source>
        <dbReference type="EMBL" id="KAG8468866.1"/>
    </source>
</evidence>
<evidence type="ECO:0000256" key="5">
    <source>
        <dbReference type="ARBA" id="ARBA00022691"/>
    </source>
</evidence>
<evidence type="ECO:0000313" key="10">
    <source>
        <dbReference type="Proteomes" id="UP000751190"/>
    </source>
</evidence>
<dbReference type="CDD" id="cd11648">
    <property type="entry name" value="RsmI"/>
    <property type="match status" value="1"/>
</dbReference>
<feature type="compositionally biased region" description="Gly residues" evidence="6">
    <location>
        <begin position="251"/>
        <end position="269"/>
    </location>
</feature>
<feature type="domain" description="Tetrapyrrole methylase" evidence="8">
    <location>
        <begin position="74"/>
        <end position="298"/>
    </location>
</feature>
<feature type="signal peptide" evidence="7">
    <location>
        <begin position="1"/>
        <end position="24"/>
    </location>
</feature>
<keyword evidence="7" id="KW-0732">Signal</keyword>
<protein>
    <recommendedName>
        <fullName evidence="8">Tetrapyrrole methylase domain-containing protein</fullName>
    </recommendedName>
</protein>
<dbReference type="Proteomes" id="UP000751190">
    <property type="component" value="Unassembled WGS sequence"/>
</dbReference>
<keyword evidence="4" id="KW-0808">Transferase</keyword>
<dbReference type="GO" id="GO:0006364">
    <property type="term" value="P:rRNA processing"/>
    <property type="evidence" value="ECO:0007669"/>
    <property type="project" value="UniProtKB-KW"/>
</dbReference>
<dbReference type="GO" id="GO:0008168">
    <property type="term" value="F:methyltransferase activity"/>
    <property type="evidence" value="ECO:0007669"/>
    <property type="project" value="UniProtKB-KW"/>
</dbReference>
<dbReference type="InterPro" id="IPR014777">
    <property type="entry name" value="4pyrrole_Mease_sub1"/>
</dbReference>
<gene>
    <name evidence="9" type="ORF">KFE25_007384</name>
</gene>
<evidence type="ECO:0000256" key="4">
    <source>
        <dbReference type="ARBA" id="ARBA00022679"/>
    </source>
</evidence>
<dbReference type="InterPro" id="IPR035996">
    <property type="entry name" value="4pyrrol_Methylase_sf"/>
</dbReference>
<dbReference type="Gene3D" id="3.30.950.10">
    <property type="entry name" value="Methyltransferase, Cobalt-precorrin-4 Transmethylase, Domain 2"/>
    <property type="match status" value="1"/>
</dbReference>